<protein>
    <submittedName>
        <fullName evidence="1">Uncharacterized protein</fullName>
    </submittedName>
</protein>
<organism evidence="1 2">
    <name type="scientific">Helianthus annuus</name>
    <name type="common">Common sunflower</name>
    <dbReference type="NCBI Taxonomy" id="4232"/>
    <lineage>
        <taxon>Eukaryota</taxon>
        <taxon>Viridiplantae</taxon>
        <taxon>Streptophyta</taxon>
        <taxon>Embryophyta</taxon>
        <taxon>Tracheophyta</taxon>
        <taxon>Spermatophyta</taxon>
        <taxon>Magnoliopsida</taxon>
        <taxon>eudicotyledons</taxon>
        <taxon>Gunneridae</taxon>
        <taxon>Pentapetalae</taxon>
        <taxon>asterids</taxon>
        <taxon>campanulids</taxon>
        <taxon>Asterales</taxon>
        <taxon>Asteraceae</taxon>
        <taxon>Asteroideae</taxon>
        <taxon>Heliantheae alliance</taxon>
        <taxon>Heliantheae</taxon>
        <taxon>Helianthus</taxon>
    </lineage>
</organism>
<sequence length="51" mass="5793">MPTHSPKIEVAHNTPVLPKTRATTPCNLSHLMWHRLIGFLKNFNKISSILT</sequence>
<dbReference type="AlphaFoldDB" id="A0A9K3J1T1"/>
<proteinExistence type="predicted"/>
<keyword evidence="2" id="KW-1185">Reference proteome</keyword>
<evidence type="ECO:0000313" key="2">
    <source>
        <dbReference type="Proteomes" id="UP000215914"/>
    </source>
</evidence>
<dbReference type="Gramene" id="mRNA:HanXRQr2_Chr05g0218571">
    <property type="protein sequence ID" value="mRNA:HanXRQr2_Chr05g0218571"/>
    <property type="gene ID" value="HanXRQr2_Chr05g0218571"/>
</dbReference>
<dbReference type="Proteomes" id="UP000215914">
    <property type="component" value="Unassembled WGS sequence"/>
</dbReference>
<gene>
    <name evidence="1" type="ORF">HanXRQr2_Chr05g0218571</name>
</gene>
<accession>A0A9K3J1T1</accession>
<evidence type="ECO:0000313" key="1">
    <source>
        <dbReference type="EMBL" id="KAF5806200.1"/>
    </source>
</evidence>
<reference evidence="1" key="2">
    <citation type="submission" date="2020-06" db="EMBL/GenBank/DDBJ databases">
        <title>Helianthus annuus Genome sequencing and assembly Release 2.</title>
        <authorList>
            <person name="Gouzy J."/>
            <person name="Langlade N."/>
            <person name="Munos S."/>
        </authorList>
    </citation>
    <scope>NUCLEOTIDE SEQUENCE</scope>
    <source>
        <tissue evidence="1">Leaves</tissue>
    </source>
</reference>
<dbReference type="EMBL" id="MNCJ02000320">
    <property type="protein sequence ID" value="KAF5806200.1"/>
    <property type="molecule type" value="Genomic_DNA"/>
</dbReference>
<comment type="caution">
    <text evidence="1">The sequence shown here is derived from an EMBL/GenBank/DDBJ whole genome shotgun (WGS) entry which is preliminary data.</text>
</comment>
<reference evidence="1" key="1">
    <citation type="journal article" date="2017" name="Nature">
        <title>The sunflower genome provides insights into oil metabolism, flowering and Asterid evolution.</title>
        <authorList>
            <person name="Badouin H."/>
            <person name="Gouzy J."/>
            <person name="Grassa C.J."/>
            <person name="Murat F."/>
            <person name="Staton S.E."/>
            <person name="Cottret L."/>
            <person name="Lelandais-Briere C."/>
            <person name="Owens G.L."/>
            <person name="Carrere S."/>
            <person name="Mayjonade B."/>
            <person name="Legrand L."/>
            <person name="Gill N."/>
            <person name="Kane N.C."/>
            <person name="Bowers J.E."/>
            <person name="Hubner S."/>
            <person name="Bellec A."/>
            <person name="Berard A."/>
            <person name="Berges H."/>
            <person name="Blanchet N."/>
            <person name="Boniface M.C."/>
            <person name="Brunel D."/>
            <person name="Catrice O."/>
            <person name="Chaidir N."/>
            <person name="Claudel C."/>
            <person name="Donnadieu C."/>
            <person name="Faraut T."/>
            <person name="Fievet G."/>
            <person name="Helmstetter N."/>
            <person name="King M."/>
            <person name="Knapp S.J."/>
            <person name="Lai Z."/>
            <person name="Le Paslier M.C."/>
            <person name="Lippi Y."/>
            <person name="Lorenzon L."/>
            <person name="Mandel J.R."/>
            <person name="Marage G."/>
            <person name="Marchand G."/>
            <person name="Marquand E."/>
            <person name="Bret-Mestries E."/>
            <person name="Morien E."/>
            <person name="Nambeesan S."/>
            <person name="Nguyen T."/>
            <person name="Pegot-Espagnet P."/>
            <person name="Pouilly N."/>
            <person name="Raftis F."/>
            <person name="Sallet E."/>
            <person name="Schiex T."/>
            <person name="Thomas J."/>
            <person name="Vandecasteele C."/>
            <person name="Vares D."/>
            <person name="Vear F."/>
            <person name="Vautrin S."/>
            <person name="Crespi M."/>
            <person name="Mangin B."/>
            <person name="Burke J.M."/>
            <person name="Salse J."/>
            <person name="Munos S."/>
            <person name="Vincourt P."/>
            <person name="Rieseberg L.H."/>
            <person name="Langlade N.B."/>
        </authorList>
    </citation>
    <scope>NUCLEOTIDE SEQUENCE</scope>
    <source>
        <tissue evidence="1">Leaves</tissue>
    </source>
</reference>
<name>A0A9K3J1T1_HELAN</name>